<dbReference type="OrthoDB" id="9812702at2"/>
<dbReference type="HOGENOM" id="CLU_113441_5_0_0"/>
<dbReference type="PANTHER" id="PTHR21011:SF1">
    <property type="entry name" value="SMALL RIBOSOMAL SUBUNIT PROTEIN BS6M"/>
    <property type="match status" value="1"/>
</dbReference>
<dbReference type="AlphaFoldDB" id="F7YUV6"/>
<evidence type="ECO:0000256" key="3">
    <source>
        <dbReference type="HAMAP-Rule" id="MF_00360"/>
    </source>
</evidence>
<dbReference type="PANTHER" id="PTHR21011">
    <property type="entry name" value="MITOCHONDRIAL 28S RIBOSOMAL PROTEIN S6"/>
    <property type="match status" value="1"/>
</dbReference>
<dbReference type="Gene3D" id="3.30.70.60">
    <property type="match status" value="1"/>
</dbReference>
<dbReference type="STRING" id="688269.Theth_1459"/>
<keyword evidence="3 4" id="KW-0689">Ribosomal protein</keyword>
<dbReference type="PATRIC" id="fig|688269.3.peg.1509"/>
<keyword evidence="3" id="KW-0699">rRNA-binding</keyword>
<accession>F7YUV6</accession>
<dbReference type="GO" id="GO:0003735">
    <property type="term" value="F:structural constituent of ribosome"/>
    <property type="evidence" value="ECO:0007669"/>
    <property type="project" value="InterPro"/>
</dbReference>
<evidence type="ECO:0000313" key="4">
    <source>
        <dbReference type="EMBL" id="AEH51516.1"/>
    </source>
</evidence>
<reference evidence="4 5" key="1">
    <citation type="submission" date="2010-11" db="EMBL/GenBank/DDBJ databases">
        <title>The complete genome of Thermotoga thermarum DSM 5069.</title>
        <authorList>
            <consortium name="US DOE Joint Genome Institute (JGI-PGF)"/>
            <person name="Lucas S."/>
            <person name="Copeland A."/>
            <person name="Lapidus A."/>
            <person name="Bruce D."/>
            <person name="Goodwin L."/>
            <person name="Pitluck S."/>
            <person name="Kyrpides N."/>
            <person name="Mavromatis K."/>
            <person name="Ivanova N."/>
            <person name="Zeytun A."/>
            <person name="Brettin T."/>
            <person name="Detter J.C."/>
            <person name="Tapia R."/>
            <person name="Han C."/>
            <person name="Land M."/>
            <person name="Hauser L."/>
            <person name="Markowitz V."/>
            <person name="Cheng J.-F."/>
            <person name="Hugenholtz P."/>
            <person name="Woyke T."/>
            <person name="Wu D."/>
            <person name="Spring S."/>
            <person name="Schroeder M."/>
            <person name="Brambilla E."/>
            <person name="Klenk H.-P."/>
            <person name="Eisen J.A."/>
        </authorList>
    </citation>
    <scope>NUCLEOTIDE SEQUENCE [LARGE SCALE GENOMIC DNA]</scope>
    <source>
        <strain evidence="4 5">DSM 5069</strain>
    </source>
</reference>
<dbReference type="InterPro" id="IPR014717">
    <property type="entry name" value="Transl_elong_EF1B/ribsomal_bS6"/>
</dbReference>
<dbReference type="HAMAP" id="MF_00360">
    <property type="entry name" value="Ribosomal_bS6"/>
    <property type="match status" value="1"/>
</dbReference>
<protein>
    <recommendedName>
        <fullName evidence="2 3">Small ribosomal subunit protein bS6</fullName>
    </recommendedName>
</protein>
<evidence type="ECO:0000256" key="1">
    <source>
        <dbReference type="ARBA" id="ARBA00009512"/>
    </source>
</evidence>
<dbReference type="GO" id="GO:0005737">
    <property type="term" value="C:cytoplasm"/>
    <property type="evidence" value="ECO:0007669"/>
    <property type="project" value="UniProtKB-ARBA"/>
</dbReference>
<evidence type="ECO:0000256" key="2">
    <source>
        <dbReference type="ARBA" id="ARBA00035294"/>
    </source>
</evidence>
<comment type="function">
    <text evidence="3">Binds together with bS18 to 16S ribosomal RNA.</text>
</comment>
<dbReference type="Proteomes" id="UP000006804">
    <property type="component" value="Chromosome"/>
</dbReference>
<dbReference type="InterPro" id="IPR020814">
    <property type="entry name" value="Ribosomal_S6_plastid/chlpt"/>
</dbReference>
<keyword evidence="3" id="KW-0687">Ribonucleoprotein</keyword>
<dbReference type="GO" id="GO:0070181">
    <property type="term" value="F:small ribosomal subunit rRNA binding"/>
    <property type="evidence" value="ECO:0007669"/>
    <property type="project" value="TreeGrafter"/>
</dbReference>
<gene>
    <name evidence="3" type="primary">rpsF</name>
    <name evidence="4" type="ORF">Theth_1459</name>
</gene>
<evidence type="ECO:0000313" key="5">
    <source>
        <dbReference type="Proteomes" id="UP000006804"/>
    </source>
</evidence>
<proteinExistence type="inferred from homology"/>
<dbReference type="KEGG" id="tta:Theth_1459"/>
<comment type="similarity">
    <text evidence="1 3">Belongs to the bacterial ribosomal protein bS6 family.</text>
</comment>
<dbReference type="GO" id="GO:0005840">
    <property type="term" value="C:ribosome"/>
    <property type="evidence" value="ECO:0007669"/>
    <property type="project" value="UniProtKB-KW"/>
</dbReference>
<dbReference type="Pfam" id="PF01250">
    <property type="entry name" value="Ribosomal_S6"/>
    <property type="match status" value="1"/>
</dbReference>
<dbReference type="eggNOG" id="COG0360">
    <property type="taxonomic scope" value="Bacteria"/>
</dbReference>
<dbReference type="NCBIfam" id="TIGR00166">
    <property type="entry name" value="S6"/>
    <property type="match status" value="1"/>
</dbReference>
<dbReference type="RefSeq" id="WP_013932730.1">
    <property type="nucleotide sequence ID" value="NC_015707.1"/>
</dbReference>
<dbReference type="SUPFAM" id="SSF54995">
    <property type="entry name" value="Ribosomal protein S6"/>
    <property type="match status" value="1"/>
</dbReference>
<dbReference type="CDD" id="cd00473">
    <property type="entry name" value="bS6"/>
    <property type="match status" value="1"/>
</dbReference>
<name>F7YUV6_9THEM</name>
<organism evidence="4 5">
    <name type="scientific">Pseudothermotoga thermarum DSM 5069</name>
    <dbReference type="NCBI Taxonomy" id="688269"/>
    <lineage>
        <taxon>Bacteria</taxon>
        <taxon>Thermotogati</taxon>
        <taxon>Thermotogota</taxon>
        <taxon>Thermotogae</taxon>
        <taxon>Thermotogales</taxon>
        <taxon>Thermotogaceae</taxon>
        <taxon>Pseudothermotoga</taxon>
    </lineage>
</organism>
<dbReference type="InterPro" id="IPR000529">
    <property type="entry name" value="Ribosomal_bS6"/>
</dbReference>
<dbReference type="GO" id="GO:0006412">
    <property type="term" value="P:translation"/>
    <property type="evidence" value="ECO:0007669"/>
    <property type="project" value="UniProtKB-UniRule"/>
</dbReference>
<keyword evidence="5" id="KW-1185">Reference proteome</keyword>
<dbReference type="InterPro" id="IPR035980">
    <property type="entry name" value="Ribosomal_bS6_sf"/>
</dbReference>
<sequence>MERIYESMFIMDPRLSSEERESLVEKVKSIITERCKGTIQSVDRWGIRKLAYPIAHQTEGDYTIIYFKAPPANVDKLEEFYRVTPQIIRWQTFRREDLEKKEAKKRKEQQATEEKSE</sequence>
<keyword evidence="3" id="KW-0694">RNA-binding</keyword>
<dbReference type="EMBL" id="CP002351">
    <property type="protein sequence ID" value="AEH51516.1"/>
    <property type="molecule type" value="Genomic_DNA"/>
</dbReference>
<dbReference type="GO" id="GO:1990904">
    <property type="term" value="C:ribonucleoprotein complex"/>
    <property type="evidence" value="ECO:0007669"/>
    <property type="project" value="UniProtKB-KW"/>
</dbReference>